<dbReference type="InterPro" id="IPR036575">
    <property type="entry name" value="TFIIS_cen_dom_sf"/>
</dbReference>
<feature type="compositionally biased region" description="Polar residues" evidence="1">
    <location>
        <begin position="283"/>
        <end position="294"/>
    </location>
</feature>
<feature type="domain" description="TFIIS central" evidence="2">
    <location>
        <begin position="1"/>
        <end position="121"/>
    </location>
</feature>
<evidence type="ECO:0000313" key="4">
    <source>
        <dbReference type="Proteomes" id="UP000005226"/>
    </source>
</evidence>
<dbReference type="Pfam" id="PF07500">
    <property type="entry name" value="TFIIS_M"/>
    <property type="match status" value="1"/>
</dbReference>
<protein>
    <recommendedName>
        <fullName evidence="2">TFIIS central domain-containing protein</fullName>
    </recommendedName>
</protein>
<organism evidence="3 4">
    <name type="scientific">Takifugu rubripes</name>
    <name type="common">Japanese pufferfish</name>
    <name type="synonym">Fugu rubripes</name>
    <dbReference type="NCBI Taxonomy" id="31033"/>
    <lineage>
        <taxon>Eukaryota</taxon>
        <taxon>Metazoa</taxon>
        <taxon>Chordata</taxon>
        <taxon>Craniata</taxon>
        <taxon>Vertebrata</taxon>
        <taxon>Euteleostomi</taxon>
        <taxon>Actinopterygii</taxon>
        <taxon>Neopterygii</taxon>
        <taxon>Teleostei</taxon>
        <taxon>Neoteleostei</taxon>
        <taxon>Acanthomorphata</taxon>
        <taxon>Eupercaria</taxon>
        <taxon>Tetraodontiformes</taxon>
        <taxon>Tetradontoidea</taxon>
        <taxon>Tetraodontidae</taxon>
        <taxon>Takifugu</taxon>
    </lineage>
</organism>
<dbReference type="InterPro" id="IPR012921">
    <property type="entry name" value="SPOC_C"/>
</dbReference>
<reference evidence="3" key="2">
    <citation type="submission" date="2025-08" db="UniProtKB">
        <authorList>
            <consortium name="Ensembl"/>
        </authorList>
    </citation>
    <scope>IDENTIFICATION</scope>
</reference>
<evidence type="ECO:0000259" key="2">
    <source>
        <dbReference type="PROSITE" id="PS51321"/>
    </source>
</evidence>
<dbReference type="Gene3D" id="1.10.472.30">
    <property type="entry name" value="Transcription elongation factor S-II, central domain"/>
    <property type="match status" value="1"/>
</dbReference>
<dbReference type="Proteomes" id="UP000005226">
    <property type="component" value="Chromosome 19"/>
</dbReference>
<dbReference type="GO" id="GO:0006351">
    <property type="term" value="P:DNA-templated transcription"/>
    <property type="evidence" value="ECO:0007669"/>
    <property type="project" value="InterPro"/>
</dbReference>
<evidence type="ECO:0000256" key="1">
    <source>
        <dbReference type="SAM" id="MobiDB-lite"/>
    </source>
</evidence>
<dbReference type="PROSITE" id="PS51321">
    <property type="entry name" value="TFIIS_CENTRAL"/>
    <property type="match status" value="1"/>
</dbReference>
<dbReference type="AlphaFoldDB" id="A0A674MQM1"/>
<dbReference type="Ensembl" id="ENSTRUT00000079543.1">
    <property type="protein sequence ID" value="ENSTRUP00000063782.1"/>
    <property type="gene ID" value="ENSTRUG00000031194.1"/>
</dbReference>
<dbReference type="Pfam" id="PF07744">
    <property type="entry name" value="SPOC"/>
    <property type="match status" value="1"/>
</dbReference>
<keyword evidence="4" id="KW-1185">Reference proteome</keyword>
<dbReference type="SMART" id="SM00510">
    <property type="entry name" value="TFS2M"/>
    <property type="match status" value="1"/>
</dbReference>
<gene>
    <name evidence="3" type="primary">dido1</name>
</gene>
<accession>A0A674MQM1</accession>
<feature type="region of interest" description="Disordered" evidence="1">
    <location>
        <begin position="283"/>
        <end position="302"/>
    </location>
</feature>
<dbReference type="GeneTree" id="ENSGT00940000155532"/>
<dbReference type="InterPro" id="IPR003618">
    <property type="entry name" value="TFIIS_cen_dom"/>
</dbReference>
<dbReference type="GO" id="GO:0005634">
    <property type="term" value="C:nucleus"/>
    <property type="evidence" value="ECO:0007669"/>
    <property type="project" value="TreeGrafter"/>
</dbReference>
<proteinExistence type="predicted"/>
<reference evidence="3" key="3">
    <citation type="submission" date="2025-09" db="UniProtKB">
        <authorList>
            <consortium name="Ensembl"/>
        </authorList>
    </citation>
    <scope>IDENTIFICATION</scope>
</reference>
<dbReference type="InParanoid" id="A0A674MQM1"/>
<dbReference type="PANTHER" id="PTHR11477">
    <property type="entry name" value="TRANSCRIPTION FACTOR S-II ZINC FINGER DOMAIN-CONTAINING PROTEIN"/>
    <property type="match status" value="1"/>
</dbReference>
<dbReference type="PANTHER" id="PTHR11477:SF13">
    <property type="entry name" value="DEATH-INDUCER OBLITERATOR 1"/>
    <property type="match status" value="1"/>
</dbReference>
<name>A0A674MQM1_TAKRU</name>
<dbReference type="OMA" id="FDGPGKH"/>
<reference evidence="3 4" key="1">
    <citation type="journal article" date="2011" name="Genome Biol. Evol.">
        <title>Integration of the genetic map and genome assembly of fugu facilitates insights into distinct features of genome evolution in teleosts and mammals.</title>
        <authorList>
            <person name="Kai W."/>
            <person name="Kikuchi K."/>
            <person name="Tohari S."/>
            <person name="Chew A.K."/>
            <person name="Tay A."/>
            <person name="Fujiwara A."/>
            <person name="Hosoya S."/>
            <person name="Suetake H."/>
            <person name="Naruse K."/>
            <person name="Brenner S."/>
            <person name="Suzuki Y."/>
            <person name="Venkatesh B."/>
        </authorList>
    </citation>
    <scope>NUCLEOTIDE SEQUENCE [LARGE SCALE GENOMIC DNA]</scope>
</reference>
<sequence>MRQNIRRSLTDILYKRVSDSDDLKMTESEVGRLAFAIEKEMFNLCLNTDSKYKNKYRSLMFNLKDPKNKGLFYRVIGGDVTPFRLVRLSAEELLSKEMSEWRKPDAPEVNVAETKYQELALEMDCKKFTDQDETPVSSAQASAVERNSSSMPDIFSSMLKDTTSEHRTHLFDLNCKICTGQKSEDEYAAKKMKLTKKPEMKSGDAQPQVTATYQHQDPLAYQPALAPSSQANTDAAVPDSVPQLNQDFSKLPPLAPITSTVSSITNTRRDPRMARHSAAVTVSYTPPEKPTNSMLDPLSAPTAAPAPSELGSKLPLPMILFWICSTIEPSAEGETAIFLHGQEKIWKGLIYMQSVAKFVTKAYLVSGSFDHLKEDLPDTIHIGGRISPSTVWDYVGKLKTSLSKELCLIRFHPATEEEEVAYVSLFSYFSSRQRFGVVANNNRRIKDLYLIPLGSKDPLPSNLLPFDGPGKHIHGSFG</sequence>
<dbReference type="SUPFAM" id="SSF46942">
    <property type="entry name" value="Elongation factor TFIIS domain 2"/>
    <property type="match status" value="1"/>
</dbReference>
<evidence type="ECO:0000313" key="3">
    <source>
        <dbReference type="Ensembl" id="ENSTRUP00000063782.1"/>
    </source>
</evidence>